<dbReference type="PROSITE" id="PS50893">
    <property type="entry name" value="ABC_TRANSPORTER_2"/>
    <property type="match status" value="1"/>
</dbReference>
<sequence length="296" mass="33905">MNQNAIGVKQLNYKTNNFELNDITFHVPKGYVTGFIGSNGAGKTTLIRLIMNLIQPDSGHIEMLGFGMPNFEGEIKEKIGFIYSELYLNDKWTIKKCEQYISPMYEEWDKSLFNHYIQKFGLPLNKKIKTFSTGMKMKLSFAIAFSHHAELYILDEPTSGLDPVARNEVLEIIQQELIDENKSVFFSTHIISDIEKIADHLVYLKDGQIIFDEQKHILLKEYQMIRGNTADLDEELKSYIINFKIKQTGFEGLTKEANAFKELFGDRVVITQPSIEELMVNIEQGLLSSDKLGDAL</sequence>
<reference evidence="5 8" key="2">
    <citation type="submission" date="2021-01" db="EMBL/GenBank/DDBJ databases">
        <title>FDA dAtabase for Regulatory Grade micrObial Sequences (FDA-ARGOS): Supporting development and validation of Infectious Disease Dx tests.</title>
        <authorList>
            <person name="Sproer C."/>
            <person name="Gronow S."/>
            <person name="Severitt S."/>
            <person name="Schroder I."/>
            <person name="Tallon L."/>
            <person name="Sadzewicz L."/>
            <person name="Zhao X."/>
            <person name="Boylan J."/>
            <person name="Ott S."/>
            <person name="Bowen H."/>
            <person name="Vavikolanu K."/>
            <person name="Mehta A."/>
            <person name="Aluvathingal J."/>
            <person name="Nadendla S."/>
            <person name="Lowell S."/>
            <person name="Myers T."/>
            <person name="Yan Y."/>
            <person name="Sichtig H."/>
        </authorList>
    </citation>
    <scope>NUCLEOTIDE SEQUENCE [LARGE SCALE GENOMIC DNA]</scope>
    <source>
        <strain evidence="5 8">FDAARGOS_1148</strain>
    </source>
</reference>
<dbReference type="SMART" id="SM00382">
    <property type="entry name" value="AAA"/>
    <property type="match status" value="1"/>
</dbReference>
<gene>
    <name evidence="6" type="ORF">EIG99_12755</name>
    <name evidence="5" type="ORF">I6J05_05930</name>
</gene>
<keyword evidence="1" id="KW-0813">Transport</keyword>
<evidence type="ECO:0000259" key="4">
    <source>
        <dbReference type="PROSITE" id="PS50893"/>
    </source>
</evidence>
<keyword evidence="3 6" id="KW-0067">ATP-binding</keyword>
<dbReference type="PANTHER" id="PTHR42939">
    <property type="entry name" value="ABC TRANSPORTER ATP-BINDING PROTEIN ALBC-RELATED"/>
    <property type="match status" value="1"/>
</dbReference>
<dbReference type="InterPro" id="IPR003439">
    <property type="entry name" value="ABC_transporter-like_ATP-bd"/>
</dbReference>
<dbReference type="EMBL" id="CP068073">
    <property type="protein sequence ID" value="QQS83825.1"/>
    <property type="molecule type" value="Genomic_DNA"/>
</dbReference>
<protein>
    <submittedName>
        <fullName evidence="6">ABC transporter ATP-binding protein</fullName>
    </submittedName>
</protein>
<dbReference type="CDD" id="cd03230">
    <property type="entry name" value="ABC_DR_subfamily_A"/>
    <property type="match status" value="1"/>
</dbReference>
<organism evidence="6 7">
    <name type="scientific">Staphylococcus condimenti</name>
    <dbReference type="NCBI Taxonomy" id="70255"/>
    <lineage>
        <taxon>Bacteria</taxon>
        <taxon>Bacillati</taxon>
        <taxon>Bacillota</taxon>
        <taxon>Bacilli</taxon>
        <taxon>Bacillales</taxon>
        <taxon>Staphylococcaceae</taxon>
        <taxon>Staphylococcus</taxon>
    </lineage>
</organism>
<keyword evidence="2" id="KW-0547">Nucleotide-binding</keyword>
<accession>A0A143PG29</accession>
<evidence type="ECO:0000313" key="6">
    <source>
        <dbReference type="EMBL" id="RZH99993.1"/>
    </source>
</evidence>
<evidence type="ECO:0000256" key="1">
    <source>
        <dbReference type="ARBA" id="ARBA00022448"/>
    </source>
</evidence>
<dbReference type="KEGG" id="scv:A4G25_12535"/>
<dbReference type="Proteomes" id="UP000595942">
    <property type="component" value="Chromosome"/>
</dbReference>
<dbReference type="EMBL" id="RQTE01000365">
    <property type="protein sequence ID" value="RZH99993.1"/>
    <property type="molecule type" value="Genomic_DNA"/>
</dbReference>
<proteinExistence type="predicted"/>
<dbReference type="InterPro" id="IPR027417">
    <property type="entry name" value="P-loop_NTPase"/>
</dbReference>
<feature type="domain" description="ABC transporter" evidence="4">
    <location>
        <begin position="1"/>
        <end position="231"/>
    </location>
</feature>
<dbReference type="GO" id="GO:0016887">
    <property type="term" value="F:ATP hydrolysis activity"/>
    <property type="evidence" value="ECO:0007669"/>
    <property type="project" value="InterPro"/>
</dbReference>
<dbReference type="Pfam" id="PF00005">
    <property type="entry name" value="ABC_tran"/>
    <property type="match status" value="1"/>
</dbReference>
<evidence type="ECO:0000313" key="5">
    <source>
        <dbReference type="EMBL" id="QQS83825.1"/>
    </source>
</evidence>
<dbReference type="RefSeq" id="WP_047132811.1">
    <property type="nucleotide sequence ID" value="NZ_CP015114.1"/>
</dbReference>
<dbReference type="SUPFAM" id="SSF52540">
    <property type="entry name" value="P-loop containing nucleoside triphosphate hydrolases"/>
    <property type="match status" value="1"/>
</dbReference>
<dbReference type="Proteomes" id="UP000293854">
    <property type="component" value="Unassembled WGS sequence"/>
</dbReference>
<name>A0A143PG29_9STAP</name>
<evidence type="ECO:0000256" key="3">
    <source>
        <dbReference type="ARBA" id="ARBA00022840"/>
    </source>
</evidence>
<dbReference type="AlphaFoldDB" id="A0A143PG29"/>
<dbReference type="NCBIfam" id="NF047565">
    <property type="entry name" value="PSM_export_PmtA"/>
    <property type="match status" value="1"/>
</dbReference>
<dbReference type="GeneID" id="93726187"/>
<dbReference type="OrthoDB" id="9804819at2"/>
<keyword evidence="8" id="KW-1185">Reference proteome</keyword>
<reference evidence="6 7" key="1">
    <citation type="submission" date="2018-11" db="EMBL/GenBank/DDBJ databases">
        <title>Genomic profiling of Staphylococcus species from a Poultry farm system in KwaZulu-Natal, South Africa.</title>
        <authorList>
            <person name="Amoako D.G."/>
            <person name="Somboro A.M."/>
            <person name="Abia A.L.K."/>
            <person name="Bester L.A."/>
            <person name="Essack S.Y."/>
        </authorList>
    </citation>
    <scope>NUCLEOTIDE SEQUENCE [LARGE SCALE GENOMIC DNA]</scope>
    <source>
        <strain evidence="6 7">SA11</strain>
    </source>
</reference>
<dbReference type="Gene3D" id="3.40.50.300">
    <property type="entry name" value="P-loop containing nucleotide triphosphate hydrolases"/>
    <property type="match status" value="1"/>
</dbReference>
<dbReference type="InterPro" id="IPR051782">
    <property type="entry name" value="ABC_Transporter_VariousFunc"/>
</dbReference>
<dbReference type="InterPro" id="IPR003593">
    <property type="entry name" value="AAA+_ATPase"/>
</dbReference>
<evidence type="ECO:0000256" key="2">
    <source>
        <dbReference type="ARBA" id="ARBA00022741"/>
    </source>
</evidence>
<dbReference type="PANTHER" id="PTHR42939:SF3">
    <property type="entry name" value="ABC TRANSPORTER ATP-BINDING COMPONENT"/>
    <property type="match status" value="1"/>
</dbReference>
<evidence type="ECO:0000313" key="7">
    <source>
        <dbReference type="Proteomes" id="UP000293854"/>
    </source>
</evidence>
<dbReference type="GO" id="GO:0005524">
    <property type="term" value="F:ATP binding"/>
    <property type="evidence" value="ECO:0007669"/>
    <property type="project" value="UniProtKB-KW"/>
</dbReference>
<evidence type="ECO:0000313" key="8">
    <source>
        <dbReference type="Proteomes" id="UP000595942"/>
    </source>
</evidence>